<sequence>MELEESSQFRPPPPSSTVSTVSFAQRHLPVCVKQDYSLAQLEDLHEQSGGRTDQSASSYETERDHVTTAGEKEVEHHEHRLASTLFPEEITDYPCGDTSERENSPHRRENPAHSVSTTDIVKLPKQAKGTTCIGSNEGASDFTASRLSKGREGYRHRRHSFSGATIKSKPNLTFLQKKYPDYLRCEISRYENSARPDSVMETFTPTSIHTSGVKSSPILAPVLTDPIGTNAMSTTSNDSPNGDNDDPMPELLEGETMIIVKEVIITEEYFDLKDHDPECGSDPGSTSQYEYKLTH</sequence>
<protein>
    <submittedName>
        <fullName evidence="2">Uncharacterized protein</fullName>
    </submittedName>
</protein>
<feature type="region of interest" description="Disordered" evidence="1">
    <location>
        <begin position="227"/>
        <end position="250"/>
    </location>
</feature>
<name>A0A9P6UZD7_9FUNG</name>
<evidence type="ECO:0000313" key="3">
    <source>
        <dbReference type="Proteomes" id="UP000738325"/>
    </source>
</evidence>
<organism evidence="2 3">
    <name type="scientific">Dissophora globulifera</name>
    <dbReference type="NCBI Taxonomy" id="979702"/>
    <lineage>
        <taxon>Eukaryota</taxon>
        <taxon>Fungi</taxon>
        <taxon>Fungi incertae sedis</taxon>
        <taxon>Mucoromycota</taxon>
        <taxon>Mortierellomycotina</taxon>
        <taxon>Mortierellomycetes</taxon>
        <taxon>Mortierellales</taxon>
        <taxon>Mortierellaceae</taxon>
        <taxon>Dissophora</taxon>
    </lineage>
</organism>
<feature type="compositionally biased region" description="Low complexity" evidence="1">
    <location>
        <begin position="233"/>
        <end position="242"/>
    </location>
</feature>
<keyword evidence="3" id="KW-1185">Reference proteome</keyword>
<proteinExistence type="predicted"/>
<reference evidence="2" key="1">
    <citation type="journal article" date="2020" name="Fungal Divers.">
        <title>Resolving the Mortierellaceae phylogeny through synthesis of multi-gene phylogenetics and phylogenomics.</title>
        <authorList>
            <person name="Vandepol N."/>
            <person name="Liber J."/>
            <person name="Desiro A."/>
            <person name="Na H."/>
            <person name="Kennedy M."/>
            <person name="Barry K."/>
            <person name="Grigoriev I.V."/>
            <person name="Miller A.N."/>
            <person name="O'Donnell K."/>
            <person name="Stajich J.E."/>
            <person name="Bonito G."/>
        </authorList>
    </citation>
    <scope>NUCLEOTIDE SEQUENCE</scope>
    <source>
        <strain evidence="2">REB-010B</strain>
    </source>
</reference>
<evidence type="ECO:0000313" key="2">
    <source>
        <dbReference type="EMBL" id="KAG0327698.1"/>
    </source>
</evidence>
<feature type="compositionally biased region" description="Polar residues" evidence="1">
    <location>
        <begin position="49"/>
        <end position="59"/>
    </location>
</feature>
<accession>A0A9P6UZD7</accession>
<dbReference type="AlphaFoldDB" id="A0A9P6UZD7"/>
<dbReference type="Proteomes" id="UP000738325">
    <property type="component" value="Unassembled WGS sequence"/>
</dbReference>
<feature type="region of interest" description="Disordered" evidence="1">
    <location>
        <begin position="42"/>
        <end position="116"/>
    </location>
</feature>
<feature type="region of interest" description="Disordered" evidence="1">
    <location>
        <begin position="274"/>
        <end position="295"/>
    </location>
</feature>
<feature type="region of interest" description="Disordered" evidence="1">
    <location>
        <begin position="1"/>
        <end position="21"/>
    </location>
</feature>
<evidence type="ECO:0000256" key="1">
    <source>
        <dbReference type="SAM" id="MobiDB-lite"/>
    </source>
</evidence>
<gene>
    <name evidence="2" type="ORF">BGZ99_007128</name>
</gene>
<comment type="caution">
    <text evidence="2">The sequence shown here is derived from an EMBL/GenBank/DDBJ whole genome shotgun (WGS) entry which is preliminary data.</text>
</comment>
<feature type="compositionally biased region" description="Basic and acidic residues" evidence="1">
    <location>
        <begin position="98"/>
        <end position="111"/>
    </location>
</feature>
<dbReference type="EMBL" id="JAAAIP010000050">
    <property type="protein sequence ID" value="KAG0327698.1"/>
    <property type="molecule type" value="Genomic_DNA"/>
</dbReference>
<feature type="compositionally biased region" description="Basic and acidic residues" evidence="1">
    <location>
        <begin position="60"/>
        <end position="81"/>
    </location>
</feature>